<gene>
    <name evidence="1" type="ORF">PHABIO_229</name>
</gene>
<name>A0A1Y0SU51_9CAUD</name>
<evidence type="ECO:0000313" key="2">
    <source>
        <dbReference type="Proteomes" id="UP000225448"/>
    </source>
</evidence>
<accession>A0A1Y0SU51</accession>
<dbReference type="EMBL" id="MF042360">
    <property type="protein sequence ID" value="ARV76860.1"/>
    <property type="molecule type" value="Genomic_DNA"/>
</dbReference>
<sequence>MSKLTIVIVLCSLLSACVIYTPTENVTYSTVVHSVTTSSVVNAPEKTITNEVSKRVVQEKHTSTQRSLADCKPFTLPRDVLKPKELKDEDLLGPRTLKAFDQLLVAKIKEYRTHVDSVHSKIEQAHQKWLESCQQKLLE</sequence>
<dbReference type="Proteomes" id="UP000225448">
    <property type="component" value="Segment"/>
</dbReference>
<reference evidence="1 2" key="1">
    <citation type="submission" date="2017-05" db="EMBL/GenBank/DDBJ databases">
        <authorList>
            <person name="Song R."/>
            <person name="Chenine A.L."/>
            <person name="Ruprecht R.M."/>
        </authorList>
    </citation>
    <scope>NUCLEOTIDE SEQUENCE [LARGE SCALE GENOMIC DNA]</scope>
</reference>
<protein>
    <recommendedName>
        <fullName evidence="3">Lipoprotein</fullName>
    </recommendedName>
</protein>
<organism evidence="1 2">
    <name type="scientific">Pseudomonas phage Phabio</name>
    <dbReference type="NCBI Taxonomy" id="2006668"/>
    <lineage>
        <taxon>Viruses</taxon>
        <taxon>Duplodnaviria</taxon>
        <taxon>Heunggongvirae</taxon>
        <taxon>Uroviricota</taxon>
        <taxon>Caudoviricetes</taxon>
        <taxon>Chimalliviridae</taxon>
        <taxon>Phabiovirus</taxon>
        <taxon>Phabiovirus phabio</taxon>
    </lineage>
</organism>
<proteinExistence type="predicted"/>
<dbReference type="PROSITE" id="PS51257">
    <property type="entry name" value="PROKAR_LIPOPROTEIN"/>
    <property type="match status" value="1"/>
</dbReference>
<evidence type="ECO:0000313" key="1">
    <source>
        <dbReference type="EMBL" id="ARV76860.1"/>
    </source>
</evidence>
<keyword evidence="2" id="KW-1185">Reference proteome</keyword>
<evidence type="ECO:0008006" key="3">
    <source>
        <dbReference type="Google" id="ProtNLM"/>
    </source>
</evidence>